<dbReference type="InterPro" id="IPR038765">
    <property type="entry name" value="Papain-like_cys_pep_sf"/>
</dbReference>
<dbReference type="SUPFAM" id="SSF54001">
    <property type="entry name" value="Cysteine proteinases"/>
    <property type="match status" value="1"/>
</dbReference>
<evidence type="ECO:0000313" key="11">
    <source>
        <dbReference type="RefSeq" id="XP_028966640.1"/>
    </source>
</evidence>
<keyword evidence="3" id="KW-0378">Hydrolase</keyword>
<feature type="chain" id="PRO_5042541038" evidence="7">
    <location>
        <begin position="24"/>
        <end position="327"/>
    </location>
</feature>
<keyword evidence="10" id="KW-1185">Reference proteome</keyword>
<dbReference type="AlphaFoldDB" id="A0AAJ7SEJ7"/>
<dbReference type="RefSeq" id="XP_028966640.1">
    <property type="nucleotide sequence ID" value="XM_029110807.1"/>
</dbReference>
<keyword evidence="6" id="KW-1015">Disulfide bond</keyword>
<dbReference type="InterPro" id="IPR000668">
    <property type="entry name" value="Peptidase_C1A_C"/>
</dbReference>
<dbReference type="Pfam" id="PF08246">
    <property type="entry name" value="Inhibitor_I29"/>
    <property type="match status" value="1"/>
</dbReference>
<dbReference type="Pfam" id="PF00112">
    <property type="entry name" value="Peptidase_C1"/>
    <property type="match status" value="1"/>
</dbReference>
<dbReference type="InterPro" id="IPR013128">
    <property type="entry name" value="Peptidase_C1A"/>
</dbReference>
<proteinExistence type="inferred from homology"/>
<dbReference type="PROSITE" id="PS00139">
    <property type="entry name" value="THIOL_PROTEASE_CYS"/>
    <property type="match status" value="1"/>
</dbReference>
<dbReference type="Gene3D" id="3.90.70.10">
    <property type="entry name" value="Cysteine proteinases"/>
    <property type="match status" value="1"/>
</dbReference>
<keyword evidence="4" id="KW-0788">Thiol protease</keyword>
<name>A0AAJ7SEJ7_9ACAR</name>
<keyword evidence="2" id="KW-0645">Protease</keyword>
<evidence type="ECO:0000256" key="5">
    <source>
        <dbReference type="ARBA" id="ARBA00023145"/>
    </source>
</evidence>
<dbReference type="GO" id="GO:0008234">
    <property type="term" value="F:cysteine-type peptidase activity"/>
    <property type="evidence" value="ECO:0007669"/>
    <property type="project" value="UniProtKB-KW"/>
</dbReference>
<comment type="similarity">
    <text evidence="1">Belongs to the peptidase C1 family.</text>
</comment>
<evidence type="ECO:0000259" key="9">
    <source>
        <dbReference type="SMART" id="SM00848"/>
    </source>
</evidence>
<dbReference type="SMART" id="SM00645">
    <property type="entry name" value="Pept_C1"/>
    <property type="match status" value="1"/>
</dbReference>
<dbReference type="PROSITE" id="PS00640">
    <property type="entry name" value="THIOL_PROTEASE_ASN"/>
    <property type="match status" value="1"/>
</dbReference>
<dbReference type="InterPro" id="IPR025661">
    <property type="entry name" value="Pept_asp_AS"/>
</dbReference>
<keyword evidence="7" id="KW-0732">Signal</keyword>
<evidence type="ECO:0000256" key="4">
    <source>
        <dbReference type="ARBA" id="ARBA00022807"/>
    </source>
</evidence>
<evidence type="ECO:0000256" key="1">
    <source>
        <dbReference type="ARBA" id="ARBA00008455"/>
    </source>
</evidence>
<sequence length="327" mass="35496">MMPRSKKILRIAILALLLKVALADWKLYKSVHDKRYAAGEDSVRRRIFERNVAMINAHNLLHDLGQVSYRMGLSRFTDATPEEIRSLTCLNISDSTSTGKSNGNSFDTIDITELSEAVDWRQNGYVTPVKDQGKCGSCWAFAATGAVEGQYFKKTGQLVSLSEQNLVDCDRSSDGCEGGYFYESFEYIRSNGGIATESSYGYEATAGSCRFTADSIGATVSGRDSVASGDEEALLKAVASIGPISVTIDVIDTFRHYSSGVYYDAECSSSSRNHAVLVVGYGTEAGGDYWLVKNSWGTSFGEQGYIKMARNKGNNCGIASEAGYPIA</sequence>
<dbReference type="GeneID" id="114827975"/>
<organism evidence="10 11">
    <name type="scientific">Galendromus occidentalis</name>
    <name type="common">western predatory mite</name>
    <dbReference type="NCBI Taxonomy" id="34638"/>
    <lineage>
        <taxon>Eukaryota</taxon>
        <taxon>Metazoa</taxon>
        <taxon>Ecdysozoa</taxon>
        <taxon>Arthropoda</taxon>
        <taxon>Chelicerata</taxon>
        <taxon>Arachnida</taxon>
        <taxon>Acari</taxon>
        <taxon>Parasitiformes</taxon>
        <taxon>Mesostigmata</taxon>
        <taxon>Gamasina</taxon>
        <taxon>Phytoseioidea</taxon>
        <taxon>Phytoseiidae</taxon>
        <taxon>Typhlodrominae</taxon>
        <taxon>Galendromus</taxon>
    </lineage>
</organism>
<accession>A0AAJ7SEJ7</accession>
<dbReference type="InterPro" id="IPR013201">
    <property type="entry name" value="Prot_inhib_I29"/>
</dbReference>
<protein>
    <submittedName>
        <fullName evidence="11">Cathepsin L1-like</fullName>
    </submittedName>
</protein>
<keyword evidence="5" id="KW-0865">Zymogen</keyword>
<evidence type="ECO:0000259" key="8">
    <source>
        <dbReference type="SMART" id="SM00645"/>
    </source>
</evidence>
<reference evidence="11" key="1">
    <citation type="submission" date="2025-08" db="UniProtKB">
        <authorList>
            <consortium name="RefSeq"/>
        </authorList>
    </citation>
    <scope>IDENTIFICATION</scope>
</reference>
<dbReference type="InterPro" id="IPR039417">
    <property type="entry name" value="Peptidase_C1A_papain-like"/>
</dbReference>
<dbReference type="PANTHER" id="PTHR12411">
    <property type="entry name" value="CYSTEINE PROTEASE FAMILY C1-RELATED"/>
    <property type="match status" value="1"/>
</dbReference>
<dbReference type="KEGG" id="goe:114827975"/>
<dbReference type="SMART" id="SM00848">
    <property type="entry name" value="Inhibitor_I29"/>
    <property type="match status" value="1"/>
</dbReference>
<evidence type="ECO:0000256" key="3">
    <source>
        <dbReference type="ARBA" id="ARBA00022801"/>
    </source>
</evidence>
<evidence type="ECO:0000256" key="7">
    <source>
        <dbReference type="SAM" id="SignalP"/>
    </source>
</evidence>
<feature type="domain" description="Peptidase C1A papain C-terminal" evidence="8">
    <location>
        <begin position="114"/>
        <end position="326"/>
    </location>
</feature>
<evidence type="ECO:0000256" key="2">
    <source>
        <dbReference type="ARBA" id="ARBA00022670"/>
    </source>
</evidence>
<feature type="signal peptide" evidence="7">
    <location>
        <begin position="1"/>
        <end position="23"/>
    </location>
</feature>
<dbReference type="GO" id="GO:0006508">
    <property type="term" value="P:proteolysis"/>
    <property type="evidence" value="ECO:0007669"/>
    <property type="project" value="UniProtKB-KW"/>
</dbReference>
<dbReference type="FunFam" id="3.90.70.10:FF:000006">
    <property type="entry name" value="Cathepsin S"/>
    <property type="match status" value="1"/>
</dbReference>
<dbReference type="PRINTS" id="PR00705">
    <property type="entry name" value="PAPAIN"/>
</dbReference>
<feature type="domain" description="Cathepsin propeptide inhibitor" evidence="9">
    <location>
        <begin position="25"/>
        <end position="84"/>
    </location>
</feature>
<gene>
    <name evidence="11" type="primary">LOC114827975</name>
</gene>
<evidence type="ECO:0000313" key="10">
    <source>
        <dbReference type="Proteomes" id="UP000694867"/>
    </source>
</evidence>
<evidence type="ECO:0000256" key="6">
    <source>
        <dbReference type="ARBA" id="ARBA00023157"/>
    </source>
</evidence>
<dbReference type="Proteomes" id="UP000694867">
    <property type="component" value="Unplaced"/>
</dbReference>
<dbReference type="CDD" id="cd02248">
    <property type="entry name" value="Peptidase_C1A"/>
    <property type="match status" value="1"/>
</dbReference>
<dbReference type="InterPro" id="IPR000169">
    <property type="entry name" value="Pept_cys_AS"/>
</dbReference>